<sequence length="97" mass="10990">LGLSLVFGEQTTVESKECFFLEDPAQNITKKVCKKPMDCFKMSMKSGPPLYGCHDNILSEAHPDFCKENSNCERVHWCTAELCNAENAEPNRNFDLD</sequence>
<evidence type="ECO:0000313" key="1">
    <source>
        <dbReference type="EMBL" id="GMT13439.1"/>
    </source>
</evidence>
<dbReference type="Proteomes" id="UP001432322">
    <property type="component" value="Unassembled WGS sequence"/>
</dbReference>
<dbReference type="AlphaFoldDB" id="A0AAV5V4G4"/>
<evidence type="ECO:0000313" key="2">
    <source>
        <dbReference type="Proteomes" id="UP001432322"/>
    </source>
</evidence>
<accession>A0AAV5V4G4</accession>
<name>A0AAV5V4G4_9BILA</name>
<organism evidence="1 2">
    <name type="scientific">Pristionchus fissidentatus</name>
    <dbReference type="NCBI Taxonomy" id="1538716"/>
    <lineage>
        <taxon>Eukaryota</taxon>
        <taxon>Metazoa</taxon>
        <taxon>Ecdysozoa</taxon>
        <taxon>Nematoda</taxon>
        <taxon>Chromadorea</taxon>
        <taxon>Rhabditida</taxon>
        <taxon>Rhabditina</taxon>
        <taxon>Diplogasteromorpha</taxon>
        <taxon>Diplogasteroidea</taxon>
        <taxon>Neodiplogasteridae</taxon>
        <taxon>Pristionchus</taxon>
    </lineage>
</organism>
<gene>
    <name evidence="1" type="ORF">PFISCL1PPCAC_4736</name>
</gene>
<comment type="caution">
    <text evidence="1">The sequence shown here is derived from an EMBL/GenBank/DDBJ whole genome shotgun (WGS) entry which is preliminary data.</text>
</comment>
<dbReference type="EMBL" id="BTSY01000002">
    <property type="protein sequence ID" value="GMT13439.1"/>
    <property type="molecule type" value="Genomic_DNA"/>
</dbReference>
<protein>
    <submittedName>
        <fullName evidence="1">Uncharacterized protein</fullName>
    </submittedName>
</protein>
<proteinExistence type="predicted"/>
<keyword evidence="2" id="KW-1185">Reference proteome</keyword>
<reference evidence="1" key="1">
    <citation type="submission" date="2023-10" db="EMBL/GenBank/DDBJ databases">
        <title>Genome assembly of Pristionchus species.</title>
        <authorList>
            <person name="Yoshida K."/>
            <person name="Sommer R.J."/>
        </authorList>
    </citation>
    <scope>NUCLEOTIDE SEQUENCE</scope>
    <source>
        <strain evidence="1">RS5133</strain>
    </source>
</reference>
<feature type="non-terminal residue" evidence="1">
    <location>
        <position position="1"/>
    </location>
</feature>